<comment type="catalytic activity">
    <reaction evidence="5">
        <text>L-proline + a quinone = (S)-1-pyrroline-5-carboxylate + a quinol + H(+)</text>
        <dbReference type="Rhea" id="RHEA:23784"/>
        <dbReference type="ChEBI" id="CHEBI:15378"/>
        <dbReference type="ChEBI" id="CHEBI:17388"/>
        <dbReference type="ChEBI" id="CHEBI:24646"/>
        <dbReference type="ChEBI" id="CHEBI:60039"/>
        <dbReference type="ChEBI" id="CHEBI:132124"/>
        <dbReference type="EC" id="1.5.5.2"/>
    </reaction>
</comment>
<keyword evidence="3 5" id="KW-0560">Oxidoreductase</keyword>
<evidence type="ECO:0000259" key="6">
    <source>
        <dbReference type="Pfam" id="PF01619"/>
    </source>
</evidence>
<protein>
    <recommendedName>
        <fullName evidence="2 5">Proline dehydrogenase</fullName>
        <ecNumber evidence="2 5">1.5.5.2</ecNumber>
    </recommendedName>
</protein>
<dbReference type="AlphaFoldDB" id="A0AAN7STG5"/>
<dbReference type="Pfam" id="PF01619">
    <property type="entry name" value="Pro_dh"/>
    <property type="match status" value="1"/>
</dbReference>
<evidence type="ECO:0000256" key="4">
    <source>
        <dbReference type="ARBA" id="ARBA00023062"/>
    </source>
</evidence>
<comment type="function">
    <text evidence="5">Converts proline to delta-1-pyrroline-5-carboxylate.</text>
</comment>
<keyword evidence="5" id="KW-0274">FAD</keyword>
<evidence type="ECO:0000313" key="8">
    <source>
        <dbReference type="Proteomes" id="UP001309876"/>
    </source>
</evidence>
<evidence type="ECO:0000256" key="3">
    <source>
        <dbReference type="ARBA" id="ARBA00023002"/>
    </source>
</evidence>
<keyword evidence="4 5" id="KW-0642">Proline metabolism</keyword>
<dbReference type="PANTHER" id="PTHR13914:SF0">
    <property type="entry name" value="PROLINE DEHYDROGENASE 1, MITOCHONDRIAL"/>
    <property type="match status" value="1"/>
</dbReference>
<dbReference type="SUPFAM" id="SSF51730">
    <property type="entry name" value="FAD-linked oxidoreductase"/>
    <property type="match status" value="1"/>
</dbReference>
<dbReference type="EMBL" id="JAVRRJ010000011">
    <property type="protein sequence ID" value="KAK5081034.1"/>
    <property type="molecule type" value="Genomic_DNA"/>
</dbReference>
<dbReference type="InterPro" id="IPR015659">
    <property type="entry name" value="Proline_oxidase"/>
</dbReference>
<keyword evidence="8" id="KW-1185">Reference proteome</keyword>
<dbReference type="GO" id="GO:0071949">
    <property type="term" value="F:FAD binding"/>
    <property type="evidence" value="ECO:0007669"/>
    <property type="project" value="TreeGrafter"/>
</dbReference>
<dbReference type="EC" id="1.5.5.2" evidence="2 5"/>
<evidence type="ECO:0000256" key="1">
    <source>
        <dbReference type="ARBA" id="ARBA00005869"/>
    </source>
</evidence>
<evidence type="ECO:0000313" key="7">
    <source>
        <dbReference type="EMBL" id="KAK5081034.1"/>
    </source>
</evidence>
<comment type="caution">
    <text evidence="7">The sequence shown here is derived from an EMBL/GenBank/DDBJ whole genome shotgun (WGS) entry which is preliminary data.</text>
</comment>
<feature type="domain" description="Proline dehydrogenase" evidence="6">
    <location>
        <begin position="132"/>
        <end position="442"/>
    </location>
</feature>
<dbReference type="InterPro" id="IPR002872">
    <property type="entry name" value="Proline_DH_dom"/>
</dbReference>
<evidence type="ECO:0000256" key="2">
    <source>
        <dbReference type="ARBA" id="ARBA00012695"/>
    </source>
</evidence>
<dbReference type="PANTHER" id="PTHR13914">
    <property type="entry name" value="PROLINE OXIDASE"/>
    <property type="match status" value="1"/>
</dbReference>
<dbReference type="InterPro" id="IPR029041">
    <property type="entry name" value="FAD-linked_oxidoreductase-like"/>
</dbReference>
<gene>
    <name evidence="7" type="primary">PUT1_2</name>
    <name evidence="7" type="ORF">LTR05_008351</name>
</gene>
<comment type="cofactor">
    <cofactor evidence="5">
        <name>FAD</name>
        <dbReference type="ChEBI" id="CHEBI:57692"/>
    </cofactor>
</comment>
<accession>A0AAN7STG5</accession>
<dbReference type="Proteomes" id="UP001309876">
    <property type="component" value="Unassembled WGS sequence"/>
</dbReference>
<proteinExistence type="inferred from homology"/>
<sequence>MAKRITKSIFKTSSLSCQNKPSTCSILRRQSTYTPAPSHAVSIKPTELSCSPLARLPTSSILRSLFLSIFFTNAALFRPGLAIFGKIANSRSAWLNPDNNPLIRPITRKLIYDQFCAGKNRDEISNTSSMIRDQGFTGIALTYGREVQLDKHNKTHGCQKSQEVEIEEWKNGNLETIDMIGRGDWLALKFTGAGVCITEALREGKPVPAQFMQAMDEICKGIAAKNCRIWVDAEQQALQKSIDSWTFDLMRRYNIGGQLLIYSTVQAYLKSSRDKVQRQLELAAKEGWRSGIKLVRGAYIANDQRSLIHDTKADTDASYNGIVDDLLRGRNFPIFASQPDLKFDLLLAGHNSKTIRTAAKLANELASAGQLKVIPEFAQLQGMADDIGCELVQMGDDMVKENPNTLFVPRVYKCLTWGSIQECMQYLLRRLVENRGAADRMKEGAVQLRQELRRRLVGF</sequence>
<dbReference type="Gene3D" id="3.20.20.220">
    <property type="match status" value="1"/>
</dbReference>
<dbReference type="GO" id="GO:0005739">
    <property type="term" value="C:mitochondrion"/>
    <property type="evidence" value="ECO:0007669"/>
    <property type="project" value="TreeGrafter"/>
</dbReference>
<name>A0AAN7STG5_9EURO</name>
<comment type="similarity">
    <text evidence="1 5">Belongs to the proline oxidase family.</text>
</comment>
<dbReference type="GO" id="GO:0004657">
    <property type="term" value="F:proline dehydrogenase activity"/>
    <property type="evidence" value="ECO:0007669"/>
    <property type="project" value="UniProtKB-EC"/>
</dbReference>
<organism evidence="7 8">
    <name type="scientific">Lithohypha guttulata</name>
    <dbReference type="NCBI Taxonomy" id="1690604"/>
    <lineage>
        <taxon>Eukaryota</taxon>
        <taxon>Fungi</taxon>
        <taxon>Dikarya</taxon>
        <taxon>Ascomycota</taxon>
        <taxon>Pezizomycotina</taxon>
        <taxon>Eurotiomycetes</taxon>
        <taxon>Chaetothyriomycetidae</taxon>
        <taxon>Chaetothyriales</taxon>
        <taxon>Trichomeriaceae</taxon>
        <taxon>Lithohypha</taxon>
    </lineage>
</organism>
<dbReference type="GO" id="GO:0010133">
    <property type="term" value="P:L-proline catabolic process to L-glutamate"/>
    <property type="evidence" value="ECO:0007669"/>
    <property type="project" value="TreeGrafter"/>
</dbReference>
<evidence type="ECO:0000256" key="5">
    <source>
        <dbReference type="RuleBase" id="RU364054"/>
    </source>
</evidence>
<keyword evidence="5" id="KW-0285">Flavoprotein</keyword>
<reference evidence="7 8" key="1">
    <citation type="submission" date="2023-08" db="EMBL/GenBank/DDBJ databases">
        <title>Black Yeasts Isolated from many extreme environments.</title>
        <authorList>
            <person name="Coleine C."/>
            <person name="Stajich J.E."/>
            <person name="Selbmann L."/>
        </authorList>
    </citation>
    <scope>NUCLEOTIDE SEQUENCE [LARGE SCALE GENOMIC DNA]</scope>
    <source>
        <strain evidence="7 8">CCFEE 5910</strain>
    </source>
</reference>